<comment type="similarity">
    <text evidence="1">Belongs to the universal stress protein A family.</text>
</comment>
<evidence type="ECO:0000256" key="3">
    <source>
        <dbReference type="ARBA" id="ARBA00022840"/>
    </source>
</evidence>
<dbReference type="HOGENOM" id="CLU_592752_0_0_0"/>
<keyword evidence="6" id="KW-1185">Reference proteome</keyword>
<dbReference type="AlphaFoldDB" id="I0I8Y9"/>
<evidence type="ECO:0000256" key="1">
    <source>
        <dbReference type="ARBA" id="ARBA00008791"/>
    </source>
</evidence>
<sequence>MKRKILIPLDGSDFSLQIIRVVLDFFDPRDVSLILLRVAQPPSLPLEASSARTLLSGSLPLSGSYETYASAVEQEYEAAEKELQAVRAQLMEALQPEADHLRSLGYAVKMEVEFGDPAQRIVQYASDEGIGLIAMATHGRSGLSRLMLGSVAERVLRSASVPVLLLRPDPSALVKSAAEKLAMALGKSKKLRMVAATDGVVFGQRAVKLASELQPLLVGDLTVVVIASEREGAERAQQVMVETAAMLATEPKPELVPLVGYPDEVLLKYLETHPTDLLIIGAFADRGAGGVSAVGPTAHRIVQEAPTSVLLVKGHPTAIRRVLVCAAVEDEAIVTVGAQFAQAVGAKLDLLHVMPASATLYLAAEPDLPIDVETVISQGTRLSSVLHEWERKLQEYGFDRSSIILQSGSVQEMILQQARQKDYDVIVVGSESSPGHFPGSIANAIVRYAEQSVLLVRIRTT</sequence>
<dbReference type="Gene3D" id="3.40.50.620">
    <property type="entry name" value="HUPs"/>
    <property type="match status" value="3"/>
</dbReference>
<dbReference type="InterPro" id="IPR006016">
    <property type="entry name" value="UspA"/>
</dbReference>
<keyword evidence="3" id="KW-0067">ATP-binding</keyword>
<evidence type="ECO:0000313" key="5">
    <source>
        <dbReference type="EMBL" id="BAM01727.1"/>
    </source>
</evidence>
<dbReference type="OrthoDB" id="9808582at2"/>
<dbReference type="InterPro" id="IPR006015">
    <property type="entry name" value="Universal_stress_UspA"/>
</dbReference>
<name>I0I8Y9_CALAS</name>
<dbReference type="KEGG" id="cap:CLDAP_36870"/>
<dbReference type="Pfam" id="PF00582">
    <property type="entry name" value="Usp"/>
    <property type="match status" value="3"/>
</dbReference>
<evidence type="ECO:0000313" key="6">
    <source>
        <dbReference type="Proteomes" id="UP000007880"/>
    </source>
</evidence>
<reference evidence="5 6" key="1">
    <citation type="submission" date="2012-02" db="EMBL/GenBank/DDBJ databases">
        <title>Complete genome sequence of Caldilinea aerophila DSM 14535 (= NBRC 102666).</title>
        <authorList>
            <person name="Oguchi A."/>
            <person name="Hosoyama A."/>
            <person name="Sekine M."/>
            <person name="Fukai R."/>
            <person name="Kato Y."/>
            <person name="Nakamura S."/>
            <person name="Hanada S."/>
            <person name="Yamazaki S."/>
            <person name="Fujita N."/>
        </authorList>
    </citation>
    <scope>NUCLEOTIDE SEQUENCE [LARGE SCALE GENOMIC DNA]</scope>
    <source>
        <strain evidence="6">DSM 14535 / JCM 11387 / NBRC 104270 / STL-6-O1</strain>
    </source>
</reference>
<dbReference type="RefSeq" id="WP_014434952.1">
    <property type="nucleotide sequence ID" value="NC_017079.1"/>
</dbReference>
<dbReference type="PRINTS" id="PR01438">
    <property type="entry name" value="UNVRSLSTRESS"/>
</dbReference>
<organism evidence="5 6">
    <name type="scientific">Caldilinea aerophila (strain DSM 14535 / JCM 11387 / NBRC 104270 / STL-6-O1)</name>
    <dbReference type="NCBI Taxonomy" id="926550"/>
    <lineage>
        <taxon>Bacteria</taxon>
        <taxon>Bacillati</taxon>
        <taxon>Chloroflexota</taxon>
        <taxon>Caldilineae</taxon>
        <taxon>Caldilineales</taxon>
        <taxon>Caldilineaceae</taxon>
        <taxon>Caldilinea</taxon>
    </lineage>
</organism>
<dbReference type="GO" id="GO:0005524">
    <property type="term" value="F:ATP binding"/>
    <property type="evidence" value="ECO:0007669"/>
    <property type="project" value="UniProtKB-KW"/>
</dbReference>
<protein>
    <submittedName>
        <fullName evidence="5">Putative universal stress protein</fullName>
    </submittedName>
</protein>
<evidence type="ECO:0000259" key="4">
    <source>
        <dbReference type="Pfam" id="PF00582"/>
    </source>
</evidence>
<dbReference type="eggNOG" id="COG0589">
    <property type="taxonomic scope" value="Bacteria"/>
</dbReference>
<keyword evidence="2" id="KW-0547">Nucleotide-binding</keyword>
<dbReference type="STRING" id="926550.CLDAP_36870"/>
<dbReference type="Proteomes" id="UP000007880">
    <property type="component" value="Chromosome"/>
</dbReference>
<dbReference type="PANTHER" id="PTHR46268:SF27">
    <property type="entry name" value="UNIVERSAL STRESS PROTEIN RV2623"/>
    <property type="match status" value="1"/>
</dbReference>
<feature type="domain" description="UspA" evidence="4">
    <location>
        <begin position="2"/>
        <end position="167"/>
    </location>
</feature>
<accession>I0I8Y9</accession>
<gene>
    <name evidence="5" type="ordered locus">CLDAP_36870</name>
</gene>
<dbReference type="InterPro" id="IPR014729">
    <property type="entry name" value="Rossmann-like_a/b/a_fold"/>
</dbReference>
<evidence type="ECO:0000256" key="2">
    <source>
        <dbReference type="ARBA" id="ARBA00022741"/>
    </source>
</evidence>
<feature type="domain" description="UspA" evidence="4">
    <location>
        <begin position="320"/>
        <end position="457"/>
    </location>
</feature>
<dbReference type="CDD" id="cd00293">
    <property type="entry name" value="USP-like"/>
    <property type="match status" value="3"/>
</dbReference>
<dbReference type="EMBL" id="AP012337">
    <property type="protein sequence ID" value="BAM01727.1"/>
    <property type="molecule type" value="Genomic_DNA"/>
</dbReference>
<feature type="domain" description="UspA" evidence="4">
    <location>
        <begin position="226"/>
        <end position="313"/>
    </location>
</feature>
<proteinExistence type="inferred from homology"/>
<dbReference type="SUPFAM" id="SSF52402">
    <property type="entry name" value="Adenine nucleotide alpha hydrolases-like"/>
    <property type="match status" value="3"/>
</dbReference>
<dbReference type="PANTHER" id="PTHR46268">
    <property type="entry name" value="STRESS RESPONSE PROTEIN NHAX"/>
    <property type="match status" value="1"/>
</dbReference>